<comment type="subcellular location">
    <subcellularLocation>
        <location evidence="1">Secreted</location>
    </subcellularLocation>
</comment>
<dbReference type="PANTHER" id="PTHR22923">
    <property type="entry name" value="CEREBELLIN-RELATED"/>
    <property type="match status" value="1"/>
</dbReference>
<name>A0A4W6D9H5_LATCA</name>
<keyword evidence="4" id="KW-0175">Coiled coil</keyword>
<keyword evidence="7" id="KW-1185">Reference proteome</keyword>
<sequence>GPCNTFTTLIFKRVVANIGNAYNPNTGIFTAPVRGAYHFEFYVAVIGGQTAAVLVKNKERIFAVAEYQSPGFGSSAQGATLALEAGDVVFVQLWADNKIFDNQSHHTTFSGHLIKIDRQVICVFFSEQAAKLKELEKQETEVERQKTEINNLKHDHDEVALIDRCMFTAPVRGAYHFEFYIGTHGANTAAVLVKNTNHIFAAYEHQSANFGSSSQGATLLLEAGDVVFVRLWQQSKTYDNSNRHTTFSGHLIFTMLEGNTPSLS</sequence>
<keyword evidence="2" id="KW-0964">Secreted</keyword>
<evidence type="ECO:0000313" key="7">
    <source>
        <dbReference type="Proteomes" id="UP000314980"/>
    </source>
</evidence>
<keyword evidence="3" id="KW-0732">Signal</keyword>
<evidence type="ECO:0000256" key="2">
    <source>
        <dbReference type="ARBA" id="ARBA00022525"/>
    </source>
</evidence>
<dbReference type="PROSITE" id="PS50871">
    <property type="entry name" value="C1Q"/>
    <property type="match status" value="2"/>
</dbReference>
<reference evidence="7" key="1">
    <citation type="submission" date="2015-09" db="EMBL/GenBank/DDBJ databases">
        <authorList>
            <person name="Sai Rama Sridatta P."/>
        </authorList>
    </citation>
    <scope>NUCLEOTIDE SEQUENCE [LARGE SCALE GENOMIC DNA]</scope>
</reference>
<feature type="domain" description="C1q" evidence="5">
    <location>
        <begin position="1"/>
        <end position="120"/>
    </location>
</feature>
<dbReference type="InterPro" id="IPR050822">
    <property type="entry name" value="Cerebellin_Synaptic_Org"/>
</dbReference>
<dbReference type="InterPro" id="IPR008983">
    <property type="entry name" value="Tumour_necrosis_fac-like_dom"/>
</dbReference>
<feature type="domain" description="C1q" evidence="5">
    <location>
        <begin position="124"/>
        <end position="258"/>
    </location>
</feature>
<accession>A0A4W6D9H5</accession>
<dbReference type="SUPFAM" id="SSF49842">
    <property type="entry name" value="TNF-like"/>
    <property type="match status" value="2"/>
</dbReference>
<dbReference type="PANTHER" id="PTHR22923:SF102">
    <property type="entry name" value="CEREBELLIN 13-RELATED"/>
    <property type="match status" value="1"/>
</dbReference>
<reference evidence="6" key="3">
    <citation type="submission" date="2025-09" db="UniProtKB">
        <authorList>
            <consortium name="Ensembl"/>
        </authorList>
    </citation>
    <scope>IDENTIFICATION</scope>
</reference>
<dbReference type="GeneTree" id="ENSGT00950000183116"/>
<dbReference type="SMART" id="SM00110">
    <property type="entry name" value="C1Q"/>
    <property type="match status" value="2"/>
</dbReference>
<evidence type="ECO:0000313" key="6">
    <source>
        <dbReference type="Ensembl" id="ENSLCAP00010021635.1"/>
    </source>
</evidence>
<protein>
    <recommendedName>
        <fullName evidence="5">C1q domain-containing protein</fullName>
    </recommendedName>
</protein>
<evidence type="ECO:0000256" key="3">
    <source>
        <dbReference type="ARBA" id="ARBA00022729"/>
    </source>
</evidence>
<dbReference type="Ensembl" id="ENSLCAT00010022104.1">
    <property type="protein sequence ID" value="ENSLCAP00010021635.1"/>
    <property type="gene ID" value="ENSLCAG00010010189.1"/>
</dbReference>
<organism evidence="6 7">
    <name type="scientific">Lates calcarifer</name>
    <name type="common">Barramundi</name>
    <name type="synonym">Holocentrus calcarifer</name>
    <dbReference type="NCBI Taxonomy" id="8187"/>
    <lineage>
        <taxon>Eukaryota</taxon>
        <taxon>Metazoa</taxon>
        <taxon>Chordata</taxon>
        <taxon>Craniata</taxon>
        <taxon>Vertebrata</taxon>
        <taxon>Euteleostomi</taxon>
        <taxon>Actinopterygii</taxon>
        <taxon>Neopterygii</taxon>
        <taxon>Teleostei</taxon>
        <taxon>Neoteleostei</taxon>
        <taxon>Acanthomorphata</taxon>
        <taxon>Carangaria</taxon>
        <taxon>Carangaria incertae sedis</taxon>
        <taxon>Centropomidae</taxon>
        <taxon>Lates</taxon>
    </lineage>
</organism>
<evidence type="ECO:0000256" key="1">
    <source>
        <dbReference type="ARBA" id="ARBA00004613"/>
    </source>
</evidence>
<evidence type="ECO:0000259" key="5">
    <source>
        <dbReference type="PROSITE" id="PS50871"/>
    </source>
</evidence>
<dbReference type="GO" id="GO:0005576">
    <property type="term" value="C:extracellular region"/>
    <property type="evidence" value="ECO:0007669"/>
    <property type="project" value="UniProtKB-SubCell"/>
</dbReference>
<dbReference type="Proteomes" id="UP000314980">
    <property type="component" value="Unassembled WGS sequence"/>
</dbReference>
<dbReference type="InParanoid" id="A0A4W6D9H5"/>
<evidence type="ECO:0000256" key="4">
    <source>
        <dbReference type="SAM" id="Coils"/>
    </source>
</evidence>
<dbReference type="InterPro" id="IPR001073">
    <property type="entry name" value="C1q_dom"/>
</dbReference>
<dbReference type="Pfam" id="PF00386">
    <property type="entry name" value="C1q"/>
    <property type="match status" value="2"/>
</dbReference>
<dbReference type="PRINTS" id="PR00007">
    <property type="entry name" value="COMPLEMNTC1Q"/>
</dbReference>
<dbReference type="Gene3D" id="2.60.120.40">
    <property type="match status" value="2"/>
</dbReference>
<feature type="coiled-coil region" evidence="4">
    <location>
        <begin position="125"/>
        <end position="155"/>
    </location>
</feature>
<proteinExistence type="predicted"/>
<dbReference type="AlphaFoldDB" id="A0A4W6D9H5"/>
<reference evidence="6" key="2">
    <citation type="submission" date="2025-08" db="UniProtKB">
        <authorList>
            <consortium name="Ensembl"/>
        </authorList>
    </citation>
    <scope>IDENTIFICATION</scope>
</reference>